<name>A0A2T0JIJ3_9ACTN</name>
<keyword evidence="1" id="KW-0472">Membrane</keyword>
<keyword evidence="1" id="KW-0812">Transmembrane</keyword>
<evidence type="ECO:0000313" key="3">
    <source>
        <dbReference type="Proteomes" id="UP000239415"/>
    </source>
</evidence>
<dbReference type="RefSeq" id="WP_146169640.1">
    <property type="nucleotide sequence ID" value="NZ_BOMO01000163.1"/>
</dbReference>
<protein>
    <submittedName>
        <fullName evidence="2">Uncharacterized protein</fullName>
    </submittedName>
</protein>
<dbReference type="AlphaFoldDB" id="A0A2T0JIJ3"/>
<feature type="transmembrane region" description="Helical" evidence="1">
    <location>
        <begin position="47"/>
        <end position="69"/>
    </location>
</feature>
<dbReference type="OrthoDB" id="9963685at2"/>
<reference evidence="2 3" key="1">
    <citation type="submission" date="2018-03" db="EMBL/GenBank/DDBJ databases">
        <title>Genomic Encyclopedia of Archaeal and Bacterial Type Strains, Phase II (KMG-II): from individual species to whole genera.</title>
        <authorList>
            <person name="Goeker M."/>
        </authorList>
    </citation>
    <scope>NUCLEOTIDE SEQUENCE [LARGE SCALE GENOMIC DNA]</scope>
    <source>
        <strain evidence="2 3">DSM 43146</strain>
    </source>
</reference>
<evidence type="ECO:0000313" key="2">
    <source>
        <dbReference type="EMBL" id="PRX07404.1"/>
    </source>
</evidence>
<evidence type="ECO:0000256" key="1">
    <source>
        <dbReference type="SAM" id="Phobius"/>
    </source>
</evidence>
<dbReference type="Proteomes" id="UP000239415">
    <property type="component" value="Unassembled WGS sequence"/>
</dbReference>
<accession>A0A2T0JIJ3</accession>
<sequence>MTKFLANLAVVAISWLLGAWAFMIGVGVAHAEWWPTIPTIGYKASLILGAAFALRGAISGLATGLINGVNGGAR</sequence>
<gene>
    <name evidence="2" type="ORF">CLV67_14279</name>
</gene>
<proteinExistence type="predicted"/>
<keyword evidence="1" id="KW-1133">Transmembrane helix</keyword>
<comment type="caution">
    <text evidence="2">The sequence shown here is derived from an EMBL/GenBank/DDBJ whole genome shotgun (WGS) entry which is preliminary data.</text>
</comment>
<keyword evidence="3" id="KW-1185">Reference proteome</keyword>
<dbReference type="EMBL" id="PVMZ01000042">
    <property type="protein sequence ID" value="PRX07404.1"/>
    <property type="molecule type" value="Genomic_DNA"/>
</dbReference>
<organism evidence="2 3">
    <name type="scientific">Actinoplanes italicus</name>
    <dbReference type="NCBI Taxonomy" id="113567"/>
    <lineage>
        <taxon>Bacteria</taxon>
        <taxon>Bacillati</taxon>
        <taxon>Actinomycetota</taxon>
        <taxon>Actinomycetes</taxon>
        <taxon>Micromonosporales</taxon>
        <taxon>Micromonosporaceae</taxon>
        <taxon>Actinoplanes</taxon>
    </lineage>
</organism>